<dbReference type="EMBL" id="DWWU01000006">
    <property type="protein sequence ID" value="HJC14426.1"/>
    <property type="molecule type" value="Genomic_DNA"/>
</dbReference>
<dbReference type="AlphaFoldDB" id="A0A9D2SKZ7"/>
<accession>A0A9D2SKZ7</accession>
<reference evidence="1" key="2">
    <citation type="submission" date="2021-04" db="EMBL/GenBank/DDBJ databases">
        <authorList>
            <person name="Gilroy R."/>
        </authorList>
    </citation>
    <scope>NUCLEOTIDE SEQUENCE</scope>
    <source>
        <strain evidence="1">CHK185-5351</strain>
    </source>
</reference>
<gene>
    <name evidence="1" type="ORF">H9705_01180</name>
</gene>
<dbReference type="Proteomes" id="UP000823849">
    <property type="component" value="Unassembled WGS sequence"/>
</dbReference>
<dbReference type="InterPro" id="IPR015231">
    <property type="entry name" value="DUF1934"/>
</dbReference>
<evidence type="ECO:0000313" key="1">
    <source>
        <dbReference type="EMBL" id="HJC14426.1"/>
    </source>
</evidence>
<dbReference type="Pfam" id="PF09148">
    <property type="entry name" value="DUF1934"/>
    <property type="match status" value="1"/>
</dbReference>
<proteinExistence type="predicted"/>
<organism evidence="1 2">
    <name type="scientific">Candidatus Fusicatenibacter intestinigallinarum</name>
    <dbReference type="NCBI Taxonomy" id="2838598"/>
    <lineage>
        <taxon>Bacteria</taxon>
        <taxon>Bacillati</taxon>
        <taxon>Bacillota</taxon>
        <taxon>Clostridia</taxon>
        <taxon>Lachnospirales</taxon>
        <taxon>Lachnospiraceae</taxon>
        <taxon>Fusicatenibacter</taxon>
    </lineage>
</organism>
<dbReference type="InterPro" id="IPR012674">
    <property type="entry name" value="Calycin"/>
</dbReference>
<reference evidence="1" key="1">
    <citation type="journal article" date="2021" name="PeerJ">
        <title>Extensive microbial diversity within the chicken gut microbiome revealed by metagenomics and culture.</title>
        <authorList>
            <person name="Gilroy R."/>
            <person name="Ravi A."/>
            <person name="Getino M."/>
            <person name="Pursley I."/>
            <person name="Horton D.L."/>
            <person name="Alikhan N.F."/>
            <person name="Baker D."/>
            <person name="Gharbi K."/>
            <person name="Hall N."/>
            <person name="Watson M."/>
            <person name="Adriaenssens E.M."/>
            <person name="Foster-Nyarko E."/>
            <person name="Jarju S."/>
            <person name="Secka A."/>
            <person name="Antonio M."/>
            <person name="Oren A."/>
            <person name="Chaudhuri R.R."/>
            <person name="La Ragione R."/>
            <person name="Hildebrand F."/>
            <person name="Pallen M.J."/>
        </authorList>
    </citation>
    <scope>NUCLEOTIDE SEQUENCE</scope>
    <source>
        <strain evidence="1">CHK185-5351</strain>
    </source>
</reference>
<dbReference type="SUPFAM" id="SSF50814">
    <property type="entry name" value="Lipocalins"/>
    <property type="match status" value="1"/>
</dbReference>
<name>A0A9D2SKZ7_9FIRM</name>
<comment type="caution">
    <text evidence="1">The sequence shown here is derived from an EMBL/GenBank/DDBJ whole genome shotgun (WGS) entry which is preliminary data.</text>
</comment>
<evidence type="ECO:0000313" key="2">
    <source>
        <dbReference type="Proteomes" id="UP000823849"/>
    </source>
</evidence>
<protein>
    <submittedName>
        <fullName evidence="1">DUF1934 domain-containing protein</fullName>
    </submittedName>
</protein>
<dbReference type="Gene3D" id="2.40.128.20">
    <property type="match status" value="1"/>
</dbReference>
<sequence>MTKDVIISIRGLQVLVDENGEQEPVEVLNTGQYYYKNHQHYILYDEPAEGFEETTHNILKFNEKKLEVRKRGLLEVHMIFEENKKNISMYQTPFGRMDMGIATTRIALTEQPERIVLEVDYALEMSGNYVGDCNIQVLVQARTKENLALQSRPVS</sequence>